<comment type="function">
    <text evidence="10">Guanine nucleotide-binding proteins (G proteins) are involved as a modulator or transducer in various transmembrane signaling systems. The beta and gamma chains are required for the GTPase activity, for replacement of GDP by GTP, and for G protein-effector interaction.</text>
</comment>
<evidence type="ECO:0000256" key="2">
    <source>
        <dbReference type="ARBA" id="ARBA00007431"/>
    </source>
</evidence>
<evidence type="ECO:0000313" key="14">
    <source>
        <dbReference type="Proteomes" id="UP000694422"/>
    </source>
</evidence>
<dbReference type="GO" id="GO:0005834">
    <property type="term" value="C:heterotrimeric G-protein complex"/>
    <property type="evidence" value="ECO:0007669"/>
    <property type="project" value="InterPro"/>
</dbReference>
<sequence length="66" mass="7408">MPGSFSVTTMKCFSHWLETRLNCIKVFQAASDLKQFCLQNVHHDLLLTGASSTTNPFTPQKVCSFL</sequence>
<dbReference type="InterPro" id="IPR015898">
    <property type="entry name" value="G-protein_gamma-like_dom"/>
</dbReference>
<dbReference type="SUPFAM" id="SSF48670">
    <property type="entry name" value="Transducin (heterotrimeric G protein), gamma chain"/>
    <property type="match status" value="1"/>
</dbReference>
<evidence type="ECO:0000256" key="3">
    <source>
        <dbReference type="ARBA" id="ARBA00022475"/>
    </source>
</evidence>
<name>A0A8C9QIW7_SPEDA</name>
<keyword evidence="5 10" id="KW-0472">Membrane</keyword>
<dbReference type="Pfam" id="PF00631">
    <property type="entry name" value="G-gamma"/>
    <property type="match status" value="1"/>
</dbReference>
<dbReference type="PRINTS" id="PR00321">
    <property type="entry name" value="GPROTEING"/>
</dbReference>
<keyword evidence="8" id="KW-0636">Prenylation</keyword>
<evidence type="ECO:0000256" key="10">
    <source>
        <dbReference type="RuleBase" id="RU004973"/>
    </source>
</evidence>
<evidence type="ECO:0000313" key="13">
    <source>
        <dbReference type="Ensembl" id="ENSSDAP00000022653.1"/>
    </source>
</evidence>
<dbReference type="InterPro" id="IPR036284">
    <property type="entry name" value="GGL_sf"/>
</dbReference>
<dbReference type="PROSITE" id="PS51004">
    <property type="entry name" value="SEMA"/>
    <property type="match status" value="1"/>
</dbReference>
<evidence type="ECO:0000256" key="6">
    <source>
        <dbReference type="ARBA" id="ARBA00023224"/>
    </source>
</evidence>
<dbReference type="SMART" id="SM00224">
    <property type="entry name" value="GGL"/>
    <property type="match status" value="1"/>
</dbReference>
<evidence type="ECO:0000256" key="4">
    <source>
        <dbReference type="ARBA" id="ARBA00022481"/>
    </source>
</evidence>
<reference evidence="13" key="1">
    <citation type="submission" date="2025-08" db="UniProtKB">
        <authorList>
            <consortium name="Ensembl"/>
        </authorList>
    </citation>
    <scope>IDENTIFICATION</scope>
</reference>
<keyword evidence="6 10" id="KW-0807">Transducer</keyword>
<comment type="similarity">
    <text evidence="2 10">Belongs to the G protein gamma family.</text>
</comment>
<dbReference type="InterPro" id="IPR001627">
    <property type="entry name" value="Semap_dom"/>
</dbReference>
<evidence type="ECO:0000256" key="5">
    <source>
        <dbReference type="ARBA" id="ARBA00023136"/>
    </source>
</evidence>
<evidence type="ECO:0000259" key="12">
    <source>
        <dbReference type="PROSITE" id="PS51004"/>
    </source>
</evidence>
<comment type="caution">
    <text evidence="9">Lacks conserved residue(s) required for the propagation of feature annotation.</text>
</comment>
<accession>A0A8C9QIW7</accession>
<organism evidence="13 14">
    <name type="scientific">Spermophilus dauricus</name>
    <name type="common">Daurian ground squirrel</name>
    <dbReference type="NCBI Taxonomy" id="99837"/>
    <lineage>
        <taxon>Eukaryota</taxon>
        <taxon>Metazoa</taxon>
        <taxon>Chordata</taxon>
        <taxon>Craniata</taxon>
        <taxon>Vertebrata</taxon>
        <taxon>Euteleostomi</taxon>
        <taxon>Mammalia</taxon>
        <taxon>Eutheria</taxon>
        <taxon>Euarchontoglires</taxon>
        <taxon>Glires</taxon>
        <taxon>Rodentia</taxon>
        <taxon>Sciuromorpha</taxon>
        <taxon>Sciuridae</taxon>
        <taxon>Xerinae</taxon>
        <taxon>Marmotini</taxon>
        <taxon>Spermophilus</taxon>
    </lineage>
</organism>
<dbReference type="InterPro" id="IPR001770">
    <property type="entry name" value="G-protein_gamma"/>
</dbReference>
<evidence type="ECO:0000256" key="1">
    <source>
        <dbReference type="ARBA" id="ARBA00004342"/>
    </source>
</evidence>
<keyword evidence="14" id="KW-1185">Reference proteome</keyword>
<dbReference type="PROSITE" id="PS50058">
    <property type="entry name" value="G_PROTEIN_GAMMA"/>
    <property type="match status" value="1"/>
</dbReference>
<dbReference type="GO" id="GO:0031681">
    <property type="term" value="F:G-protein beta-subunit binding"/>
    <property type="evidence" value="ECO:0007669"/>
    <property type="project" value="InterPro"/>
</dbReference>
<evidence type="ECO:0000259" key="11">
    <source>
        <dbReference type="PROSITE" id="PS50058"/>
    </source>
</evidence>
<dbReference type="PANTHER" id="PTHR13809">
    <property type="entry name" value="GUANINE NUCLEOTIDE-BINDING PROTEIN GAMMA SUBUNIT"/>
    <property type="match status" value="1"/>
</dbReference>
<proteinExistence type="inferred from homology"/>
<feature type="domain" description="Sema" evidence="12">
    <location>
        <begin position="1"/>
        <end position="66"/>
    </location>
</feature>
<comment type="subunit">
    <text evidence="10">G proteins are composed of 3 units; alpha, beta and gamma.</text>
</comment>
<evidence type="ECO:0000256" key="9">
    <source>
        <dbReference type="PROSITE-ProRule" id="PRU00352"/>
    </source>
</evidence>
<keyword evidence="4" id="KW-0488">Methylation</keyword>
<keyword evidence="7 10" id="KW-0449">Lipoprotein</keyword>
<dbReference type="GO" id="GO:0007186">
    <property type="term" value="P:G protein-coupled receptor signaling pathway"/>
    <property type="evidence" value="ECO:0007669"/>
    <property type="project" value="InterPro"/>
</dbReference>
<comment type="subcellular location">
    <subcellularLocation>
        <location evidence="1 10">Cell membrane</location>
        <topology evidence="1 10">Lipid-anchor</topology>
        <orientation evidence="1 10">Cytoplasmic side</orientation>
    </subcellularLocation>
</comment>
<dbReference type="Proteomes" id="UP000694422">
    <property type="component" value="Unplaced"/>
</dbReference>
<feature type="domain" description="G protein gamma" evidence="11">
    <location>
        <begin position="17"/>
        <end position="66"/>
    </location>
</feature>
<protein>
    <recommendedName>
        <fullName evidence="10">Guanine nucleotide-binding protein subunit gamma</fullName>
    </recommendedName>
</protein>
<dbReference type="CDD" id="cd00068">
    <property type="entry name" value="GGL"/>
    <property type="match status" value="1"/>
</dbReference>
<dbReference type="AlphaFoldDB" id="A0A8C9QIW7"/>
<evidence type="ECO:0000256" key="7">
    <source>
        <dbReference type="ARBA" id="ARBA00023288"/>
    </source>
</evidence>
<dbReference type="Gene3D" id="4.10.260.10">
    <property type="entry name" value="Transducin (heterotrimeric G protein), gamma chain"/>
    <property type="match status" value="1"/>
</dbReference>
<dbReference type="Ensembl" id="ENSSDAT00000025889.1">
    <property type="protein sequence ID" value="ENSSDAP00000022653.1"/>
    <property type="gene ID" value="ENSSDAG00000020590.1"/>
</dbReference>
<evidence type="ECO:0000256" key="8">
    <source>
        <dbReference type="ARBA" id="ARBA00023289"/>
    </source>
</evidence>
<reference evidence="13" key="2">
    <citation type="submission" date="2025-09" db="UniProtKB">
        <authorList>
            <consortium name="Ensembl"/>
        </authorList>
    </citation>
    <scope>IDENTIFICATION</scope>
</reference>
<keyword evidence="3 10" id="KW-1003">Cell membrane</keyword>